<accession>A0ABY7EV88</accession>
<evidence type="ECO:0000313" key="1">
    <source>
        <dbReference type="EMBL" id="WAR13867.1"/>
    </source>
</evidence>
<proteinExistence type="predicted"/>
<reference evidence="1" key="1">
    <citation type="submission" date="2022-11" db="EMBL/GenBank/DDBJ databases">
        <title>Centuries of genome instability and evolution in soft-shell clam transmissible cancer (bioRxiv).</title>
        <authorList>
            <person name="Hart S.F.M."/>
            <person name="Yonemitsu M.A."/>
            <person name="Giersch R.M."/>
            <person name="Beal B.F."/>
            <person name="Arriagada G."/>
            <person name="Davis B.W."/>
            <person name="Ostrander E.A."/>
            <person name="Goff S.P."/>
            <person name="Metzger M.J."/>
        </authorList>
    </citation>
    <scope>NUCLEOTIDE SEQUENCE</scope>
    <source>
        <strain evidence="1">MELC-2E11</strain>
        <tissue evidence="1">Siphon/mantle</tissue>
    </source>
</reference>
<gene>
    <name evidence="1" type="ORF">MAR_003972</name>
</gene>
<dbReference type="Proteomes" id="UP001164746">
    <property type="component" value="Chromosome 9"/>
</dbReference>
<sequence>MSLVRMNTPLMTHHAHTRKLERPESCVIVSIRRRQFIVKKLMSVPLNL</sequence>
<name>A0ABY7EV88_MYAAR</name>
<keyword evidence="2" id="KW-1185">Reference proteome</keyword>
<protein>
    <submittedName>
        <fullName evidence="1">Uncharacterized protein</fullName>
    </submittedName>
</protein>
<evidence type="ECO:0000313" key="2">
    <source>
        <dbReference type="Proteomes" id="UP001164746"/>
    </source>
</evidence>
<organism evidence="1 2">
    <name type="scientific">Mya arenaria</name>
    <name type="common">Soft-shell clam</name>
    <dbReference type="NCBI Taxonomy" id="6604"/>
    <lineage>
        <taxon>Eukaryota</taxon>
        <taxon>Metazoa</taxon>
        <taxon>Spiralia</taxon>
        <taxon>Lophotrochozoa</taxon>
        <taxon>Mollusca</taxon>
        <taxon>Bivalvia</taxon>
        <taxon>Autobranchia</taxon>
        <taxon>Heteroconchia</taxon>
        <taxon>Euheterodonta</taxon>
        <taxon>Imparidentia</taxon>
        <taxon>Neoheterodontei</taxon>
        <taxon>Myida</taxon>
        <taxon>Myoidea</taxon>
        <taxon>Myidae</taxon>
        <taxon>Mya</taxon>
    </lineage>
</organism>
<dbReference type="EMBL" id="CP111020">
    <property type="protein sequence ID" value="WAR13867.1"/>
    <property type="molecule type" value="Genomic_DNA"/>
</dbReference>